<evidence type="ECO:0000256" key="3">
    <source>
        <dbReference type="ARBA" id="ARBA00022679"/>
    </source>
</evidence>
<dbReference type="CDD" id="cd00685">
    <property type="entry name" value="Trans_IPPS_HT"/>
    <property type="match status" value="1"/>
</dbReference>
<comment type="similarity">
    <text evidence="2 7">Belongs to the FPP/GGPP synthase family.</text>
</comment>
<dbReference type="PROSITE" id="PS00444">
    <property type="entry name" value="POLYPRENYL_SYNTHASE_2"/>
    <property type="match status" value="1"/>
</dbReference>
<dbReference type="GO" id="GO:0016114">
    <property type="term" value="P:terpenoid biosynthetic process"/>
    <property type="evidence" value="ECO:0007669"/>
    <property type="project" value="UniProtKB-ARBA"/>
</dbReference>
<comment type="caution">
    <text evidence="8">The sequence shown here is derived from an EMBL/GenBank/DDBJ whole genome shotgun (WGS) entry which is preliminary data.</text>
</comment>
<dbReference type="OrthoDB" id="9805316at2"/>
<keyword evidence="5" id="KW-0460">Magnesium</keyword>
<dbReference type="NCBIfam" id="NF045485">
    <property type="entry name" value="FPPsyn"/>
    <property type="match status" value="1"/>
</dbReference>
<dbReference type="AlphaFoldDB" id="A0A4R5LR52"/>
<dbReference type="GO" id="GO:0046872">
    <property type="term" value="F:metal ion binding"/>
    <property type="evidence" value="ECO:0007669"/>
    <property type="project" value="UniProtKB-KW"/>
</dbReference>
<dbReference type="GO" id="GO:0004659">
    <property type="term" value="F:prenyltransferase activity"/>
    <property type="evidence" value="ECO:0007669"/>
    <property type="project" value="InterPro"/>
</dbReference>
<dbReference type="GO" id="GO:0005737">
    <property type="term" value="C:cytoplasm"/>
    <property type="evidence" value="ECO:0007669"/>
    <property type="project" value="UniProtKB-ARBA"/>
</dbReference>
<dbReference type="SUPFAM" id="SSF48576">
    <property type="entry name" value="Terpenoid synthases"/>
    <property type="match status" value="1"/>
</dbReference>
<dbReference type="Gene3D" id="1.10.600.10">
    <property type="entry name" value="Farnesyl Diphosphate Synthase"/>
    <property type="match status" value="1"/>
</dbReference>
<dbReference type="PROSITE" id="PS00723">
    <property type="entry name" value="POLYPRENYL_SYNTHASE_1"/>
    <property type="match status" value="1"/>
</dbReference>
<dbReference type="Proteomes" id="UP000295554">
    <property type="component" value="Unassembled WGS sequence"/>
</dbReference>
<dbReference type="InterPro" id="IPR008949">
    <property type="entry name" value="Isoprenoid_synthase_dom_sf"/>
</dbReference>
<sequence length="262" mass="28055">MSAPGRYATSNGGKQVRPTLYFAAWNAMADSSPADTAPALALELIHTYSLIHDDLPAMDDDDMRRGKPSLHKAYDEATAILVGDGLQARAFELIADAPELSAEQKVRMIKVLAQASGFEGMVGGQYIDIQAVDSDMTLEELRAMHEMKTGALIRASLALGGIAANATEAQLAALDEYGRNIGLAFQVVDDILDVEGDPETLGKTQGKDAEANKPTYVKLLGLDGAKAEAQRLLDEAIAALDSFGESADMLRELARYIVGRDR</sequence>
<dbReference type="EMBL" id="SMSE01000003">
    <property type="protein sequence ID" value="TDG13019.1"/>
    <property type="molecule type" value="Genomic_DNA"/>
</dbReference>
<name>A0A4R5LR52_9GAMM</name>
<accession>A0A4R5LR52</accession>
<evidence type="ECO:0000256" key="6">
    <source>
        <dbReference type="ARBA" id="ARBA00023229"/>
    </source>
</evidence>
<dbReference type="PANTHER" id="PTHR43281:SF1">
    <property type="entry name" value="FARNESYL DIPHOSPHATE SYNTHASE"/>
    <property type="match status" value="1"/>
</dbReference>
<keyword evidence="9" id="KW-1185">Reference proteome</keyword>
<evidence type="ECO:0000256" key="4">
    <source>
        <dbReference type="ARBA" id="ARBA00022723"/>
    </source>
</evidence>
<comment type="cofactor">
    <cofactor evidence="1">
        <name>Mg(2+)</name>
        <dbReference type="ChEBI" id="CHEBI:18420"/>
    </cofactor>
</comment>
<dbReference type="PANTHER" id="PTHR43281">
    <property type="entry name" value="FARNESYL DIPHOSPHATE SYNTHASE"/>
    <property type="match status" value="1"/>
</dbReference>
<evidence type="ECO:0000256" key="2">
    <source>
        <dbReference type="ARBA" id="ARBA00006706"/>
    </source>
</evidence>
<organism evidence="8 9">
    <name type="scientific">Seongchinamella unica</name>
    <dbReference type="NCBI Taxonomy" id="2547392"/>
    <lineage>
        <taxon>Bacteria</taxon>
        <taxon>Pseudomonadati</taxon>
        <taxon>Pseudomonadota</taxon>
        <taxon>Gammaproteobacteria</taxon>
        <taxon>Cellvibrionales</taxon>
        <taxon>Halieaceae</taxon>
        <taxon>Seongchinamella</taxon>
    </lineage>
</organism>
<dbReference type="FunFam" id="1.10.600.10:FF:000001">
    <property type="entry name" value="Geranylgeranyl diphosphate synthase"/>
    <property type="match status" value="1"/>
</dbReference>
<keyword evidence="6" id="KW-0414">Isoprene biosynthesis</keyword>
<proteinExistence type="inferred from homology"/>
<keyword evidence="4" id="KW-0479">Metal-binding</keyword>
<evidence type="ECO:0000313" key="8">
    <source>
        <dbReference type="EMBL" id="TDG13019.1"/>
    </source>
</evidence>
<dbReference type="SFLD" id="SFLDS00005">
    <property type="entry name" value="Isoprenoid_Synthase_Type_I"/>
    <property type="match status" value="1"/>
</dbReference>
<evidence type="ECO:0000313" key="9">
    <source>
        <dbReference type="Proteomes" id="UP000295554"/>
    </source>
</evidence>
<keyword evidence="3 7" id="KW-0808">Transferase</keyword>
<dbReference type="Pfam" id="PF00348">
    <property type="entry name" value="polyprenyl_synt"/>
    <property type="match status" value="1"/>
</dbReference>
<dbReference type="SFLD" id="SFLDG01017">
    <property type="entry name" value="Polyprenyl_Transferase_Like"/>
    <property type="match status" value="1"/>
</dbReference>
<dbReference type="InterPro" id="IPR033749">
    <property type="entry name" value="Polyprenyl_synt_CS"/>
</dbReference>
<evidence type="ECO:0000256" key="5">
    <source>
        <dbReference type="ARBA" id="ARBA00022842"/>
    </source>
</evidence>
<evidence type="ECO:0000256" key="1">
    <source>
        <dbReference type="ARBA" id="ARBA00001946"/>
    </source>
</evidence>
<gene>
    <name evidence="8" type="ORF">E2F43_14450</name>
</gene>
<reference evidence="8 9" key="1">
    <citation type="submission" date="2019-03" db="EMBL/GenBank/DDBJ databases">
        <title>Seongchinamella monodicae gen. nov., sp. nov., a novel member of the Gammaproteobacteria isolated from a tidal mudflat of beach.</title>
        <authorList>
            <person name="Yang H.G."/>
            <person name="Kang J.W."/>
            <person name="Lee S.D."/>
        </authorList>
    </citation>
    <scope>NUCLEOTIDE SEQUENCE [LARGE SCALE GENOMIC DNA]</scope>
    <source>
        <strain evidence="8 9">GH4-78</strain>
    </source>
</reference>
<dbReference type="InterPro" id="IPR053378">
    <property type="entry name" value="Prenyl_diphosphate_synthase"/>
</dbReference>
<dbReference type="GO" id="GO:0008654">
    <property type="term" value="P:phospholipid biosynthetic process"/>
    <property type="evidence" value="ECO:0007669"/>
    <property type="project" value="UniProtKB-ARBA"/>
</dbReference>
<dbReference type="InterPro" id="IPR000092">
    <property type="entry name" value="Polyprenyl_synt"/>
</dbReference>
<evidence type="ECO:0000256" key="7">
    <source>
        <dbReference type="RuleBase" id="RU004466"/>
    </source>
</evidence>
<protein>
    <submittedName>
        <fullName evidence="8">Polyprenyl synthetase family protein</fullName>
    </submittedName>
</protein>